<proteinExistence type="predicted"/>
<feature type="domain" description="DUF7144" evidence="2">
    <location>
        <begin position="13"/>
        <end position="123"/>
    </location>
</feature>
<organism evidence="3 4">
    <name type="scientific">Actinocorallia longicatena</name>
    <dbReference type="NCBI Taxonomy" id="111803"/>
    <lineage>
        <taxon>Bacteria</taxon>
        <taxon>Bacillati</taxon>
        <taxon>Actinomycetota</taxon>
        <taxon>Actinomycetes</taxon>
        <taxon>Streptosporangiales</taxon>
        <taxon>Thermomonosporaceae</taxon>
        <taxon>Actinocorallia</taxon>
    </lineage>
</organism>
<evidence type="ECO:0000259" key="2">
    <source>
        <dbReference type="Pfam" id="PF23636"/>
    </source>
</evidence>
<accession>A0ABP6QDC7</accession>
<reference evidence="4" key="1">
    <citation type="journal article" date="2019" name="Int. J. Syst. Evol. Microbiol.">
        <title>The Global Catalogue of Microorganisms (GCM) 10K type strain sequencing project: providing services to taxonomists for standard genome sequencing and annotation.</title>
        <authorList>
            <consortium name="The Broad Institute Genomics Platform"/>
            <consortium name="The Broad Institute Genome Sequencing Center for Infectious Disease"/>
            <person name="Wu L."/>
            <person name="Ma J."/>
        </authorList>
    </citation>
    <scope>NUCLEOTIDE SEQUENCE [LARGE SCALE GENOMIC DNA]</scope>
    <source>
        <strain evidence="4">JCM 9377</strain>
    </source>
</reference>
<gene>
    <name evidence="3" type="ORF">GCM10010468_45220</name>
</gene>
<protein>
    <recommendedName>
        <fullName evidence="2">DUF7144 domain-containing protein</fullName>
    </recommendedName>
</protein>
<feature type="transmembrane region" description="Helical" evidence="1">
    <location>
        <begin position="105"/>
        <end position="122"/>
    </location>
</feature>
<comment type="caution">
    <text evidence="3">The sequence shown here is derived from an EMBL/GenBank/DDBJ whole genome shotgun (WGS) entry which is preliminary data.</text>
</comment>
<dbReference type="Proteomes" id="UP001501237">
    <property type="component" value="Unassembled WGS sequence"/>
</dbReference>
<keyword evidence="4" id="KW-1185">Reference proteome</keyword>
<feature type="transmembrane region" description="Helical" evidence="1">
    <location>
        <begin position="83"/>
        <end position="99"/>
    </location>
</feature>
<feature type="transmembrane region" description="Helical" evidence="1">
    <location>
        <begin position="12"/>
        <end position="35"/>
    </location>
</feature>
<keyword evidence="1" id="KW-0812">Transmembrane</keyword>
<evidence type="ECO:0000313" key="4">
    <source>
        <dbReference type="Proteomes" id="UP001501237"/>
    </source>
</evidence>
<dbReference type="InterPro" id="IPR055568">
    <property type="entry name" value="DUF7144"/>
</dbReference>
<name>A0ABP6QDC7_9ACTN</name>
<dbReference type="Pfam" id="PF23636">
    <property type="entry name" value="DUF7144"/>
    <property type="match status" value="1"/>
</dbReference>
<evidence type="ECO:0000256" key="1">
    <source>
        <dbReference type="SAM" id="Phobius"/>
    </source>
</evidence>
<sequence>MGINQKSVKIGVAVFAGVLMLISGIWNVLTGFAAIIRDDYFVVAPRYLYKFDVTLWGWVHLILGLAVAGAGAALMAGKDFARITALVLALVSMILQFMWLAYQPLWAILVIALDVLVIWALLKDPWENELS</sequence>
<evidence type="ECO:0000313" key="3">
    <source>
        <dbReference type="EMBL" id="GAA3220570.1"/>
    </source>
</evidence>
<keyword evidence="1" id="KW-1133">Transmembrane helix</keyword>
<feature type="transmembrane region" description="Helical" evidence="1">
    <location>
        <begin position="55"/>
        <end position="76"/>
    </location>
</feature>
<keyword evidence="1" id="KW-0472">Membrane</keyword>
<dbReference type="EMBL" id="BAAAUV010000011">
    <property type="protein sequence ID" value="GAA3220570.1"/>
    <property type="molecule type" value="Genomic_DNA"/>
</dbReference>